<keyword evidence="1" id="KW-0732">Signal</keyword>
<evidence type="ECO:0000256" key="1">
    <source>
        <dbReference type="SAM" id="SignalP"/>
    </source>
</evidence>
<accession>A0A5B9W107</accession>
<feature type="signal peptide" evidence="1">
    <location>
        <begin position="1"/>
        <end position="27"/>
    </location>
</feature>
<gene>
    <name evidence="2" type="ORF">OJF2_27230</name>
</gene>
<dbReference type="KEGG" id="agv:OJF2_27230"/>
<proteinExistence type="predicted"/>
<evidence type="ECO:0000313" key="3">
    <source>
        <dbReference type="Proteomes" id="UP000324233"/>
    </source>
</evidence>
<sequence precursor="true">MRRETMRAAAAALAVWCGAAAVPAARAQTVVLTARSVGELADDLGDLVQLVAPGREQAAAINGMIEQLKKGELVRGLDIGRLVGMAASLPGNPGEPPSLLAAVPVTDFGAFLDSLKGVGLNVEDAGVPGFSRKVSMGEGQGQQTFFALEANRYAIFSLVPAGADKLKALDPASWRPKAVGDGDLALAVQLSKIPAAIKDQFLNTFEAQIAQQDGQKPGESDSEYKGRMAANRLGKEAVRALVRDGDAIALGLNLDRTRREVSLELSSSAMPDTPTAKALRGFGSRRSRFAFLSGAGTAFSAWLSLPVPEDLKAPIRDSIEAEYKRHQDTLKTAEEKARDTRGYEVMKRLFDADEVDMGLAIGAAKGGGGAAGKLSIISGMRLKNADAEKTFREVMADSPPAKGAKLEYDVAKAPDGTAIHRMTVPEGSMGPESARALGSSPFFLAFPDGGMLLVHAEDGLDATKAAIAAFKREGGGEGVPLAAELHLASLGEFADENADQLRRASEETFRGPDAGRDAVRLVLKGDDRSVRLRLGIDYPALSFVSKLGTLTGQPLKPPLGIRQVEPK</sequence>
<keyword evidence="3" id="KW-1185">Reference proteome</keyword>
<dbReference type="AlphaFoldDB" id="A0A5B9W107"/>
<dbReference type="RefSeq" id="WP_148594147.1">
    <property type="nucleotide sequence ID" value="NZ_CP042997.1"/>
</dbReference>
<dbReference type="EMBL" id="CP042997">
    <property type="protein sequence ID" value="QEH34188.1"/>
    <property type="molecule type" value="Genomic_DNA"/>
</dbReference>
<name>A0A5B9W107_9BACT</name>
<evidence type="ECO:0008006" key="4">
    <source>
        <dbReference type="Google" id="ProtNLM"/>
    </source>
</evidence>
<dbReference type="OrthoDB" id="207889at2"/>
<reference evidence="2 3" key="1">
    <citation type="submission" date="2019-08" db="EMBL/GenBank/DDBJ databases">
        <title>Deep-cultivation of Planctomycetes and their phenomic and genomic characterization uncovers novel biology.</title>
        <authorList>
            <person name="Wiegand S."/>
            <person name="Jogler M."/>
            <person name="Boedeker C."/>
            <person name="Pinto D."/>
            <person name="Vollmers J."/>
            <person name="Rivas-Marin E."/>
            <person name="Kohn T."/>
            <person name="Peeters S.H."/>
            <person name="Heuer A."/>
            <person name="Rast P."/>
            <person name="Oberbeckmann S."/>
            <person name="Bunk B."/>
            <person name="Jeske O."/>
            <person name="Meyerdierks A."/>
            <person name="Storesund J.E."/>
            <person name="Kallscheuer N."/>
            <person name="Luecker S."/>
            <person name="Lage O.M."/>
            <person name="Pohl T."/>
            <person name="Merkel B.J."/>
            <person name="Hornburger P."/>
            <person name="Mueller R.-W."/>
            <person name="Bruemmer F."/>
            <person name="Labrenz M."/>
            <person name="Spormann A.M."/>
            <person name="Op den Camp H."/>
            <person name="Overmann J."/>
            <person name="Amann R."/>
            <person name="Jetten M.S.M."/>
            <person name="Mascher T."/>
            <person name="Medema M.H."/>
            <person name="Devos D.P."/>
            <person name="Kaster A.-K."/>
            <person name="Ovreas L."/>
            <person name="Rohde M."/>
            <person name="Galperin M.Y."/>
            <person name="Jogler C."/>
        </authorList>
    </citation>
    <scope>NUCLEOTIDE SEQUENCE [LARGE SCALE GENOMIC DNA]</scope>
    <source>
        <strain evidence="2 3">OJF2</strain>
    </source>
</reference>
<evidence type="ECO:0000313" key="2">
    <source>
        <dbReference type="EMBL" id="QEH34188.1"/>
    </source>
</evidence>
<protein>
    <recommendedName>
        <fullName evidence="4">DUF3352 domain-containing protein</fullName>
    </recommendedName>
</protein>
<dbReference type="Proteomes" id="UP000324233">
    <property type="component" value="Chromosome"/>
</dbReference>
<organism evidence="2 3">
    <name type="scientific">Aquisphaera giovannonii</name>
    <dbReference type="NCBI Taxonomy" id="406548"/>
    <lineage>
        <taxon>Bacteria</taxon>
        <taxon>Pseudomonadati</taxon>
        <taxon>Planctomycetota</taxon>
        <taxon>Planctomycetia</taxon>
        <taxon>Isosphaerales</taxon>
        <taxon>Isosphaeraceae</taxon>
        <taxon>Aquisphaera</taxon>
    </lineage>
</organism>
<feature type="chain" id="PRO_5023083812" description="DUF3352 domain-containing protein" evidence="1">
    <location>
        <begin position="28"/>
        <end position="567"/>
    </location>
</feature>